<evidence type="ECO:0000256" key="1">
    <source>
        <dbReference type="SAM" id="Phobius"/>
    </source>
</evidence>
<accession>A0A1R3SS52</accession>
<feature type="transmembrane region" description="Helical" evidence="1">
    <location>
        <begin position="92"/>
        <end position="113"/>
    </location>
</feature>
<evidence type="ECO:0000259" key="2">
    <source>
        <dbReference type="Pfam" id="PF04773"/>
    </source>
</evidence>
<keyword evidence="1" id="KW-0472">Membrane</keyword>
<organism evidence="4 5">
    <name type="scientific">Proteiniphilum saccharofermentans</name>
    <dbReference type="NCBI Taxonomy" id="1642647"/>
    <lineage>
        <taxon>Bacteria</taxon>
        <taxon>Pseudomonadati</taxon>
        <taxon>Bacteroidota</taxon>
        <taxon>Bacteroidia</taxon>
        <taxon>Bacteroidales</taxon>
        <taxon>Dysgonomonadaceae</taxon>
        <taxon>Proteiniphilum</taxon>
    </lineage>
</organism>
<dbReference type="EMBL" id="LT605205">
    <property type="protein sequence ID" value="SCD19176.1"/>
    <property type="molecule type" value="Genomic_DNA"/>
</dbReference>
<name>A0A1R3SS52_9BACT</name>
<sequence>MRKNKYQGYRAIDFLKDEDFLRWNFFKEEDDNAYWKNVMEKNPELNSSIEKAISLYSTQIRLNHYSLAPEAIETHHNVFYQRIHQHKRRRKLYTWLSFAAASFLLLFAVTQIYQHSEKQESGLLEFVEANPLSADSSSEDIQLFVSSEKIIRIEEKEPSISYNPDSIQITGKSVAEVNTPEYNQLIIPKGKRSRLTLSDGTTLHVNSGSKVVYPNRFTGNIREIYVNGEAFLDVATDPDRPFIVKTNDIEIRVLGTKFNVMAYEEDHETQVVLATGAVQIASGKNRSKTELTPSLMYQYKDGQTSVTKIEVEKYISWIHGILYAEDERLDILMTKLSRYYGEEIIYDENIVNQRCSGKVDLKNDLGEVLNGLTFSFPIEIEHENGIYKVRIK</sequence>
<dbReference type="InterPro" id="IPR012373">
    <property type="entry name" value="Ferrdict_sens_TM"/>
</dbReference>
<keyword evidence="5" id="KW-1185">Reference proteome</keyword>
<keyword evidence="1" id="KW-0812">Transmembrane</keyword>
<dbReference type="PANTHER" id="PTHR30273">
    <property type="entry name" value="PERIPLASMIC SIGNAL SENSOR AND SIGMA FACTOR ACTIVATOR FECR-RELATED"/>
    <property type="match status" value="1"/>
</dbReference>
<evidence type="ECO:0008006" key="6">
    <source>
        <dbReference type="Google" id="ProtNLM"/>
    </source>
</evidence>
<dbReference type="AlphaFoldDB" id="A0A1R3SS52"/>
<feature type="domain" description="FecR protein" evidence="2">
    <location>
        <begin position="188"/>
        <end position="279"/>
    </location>
</feature>
<reference evidence="4 5" key="1">
    <citation type="submission" date="2016-08" db="EMBL/GenBank/DDBJ databases">
        <authorList>
            <person name="Seilhamer J.J."/>
        </authorList>
    </citation>
    <scope>NUCLEOTIDE SEQUENCE [LARGE SCALE GENOMIC DNA]</scope>
    <source>
        <strain evidence="4">M3/6</strain>
    </source>
</reference>
<keyword evidence="1" id="KW-1133">Transmembrane helix</keyword>
<dbReference type="RefSeq" id="WP_076928513.1">
    <property type="nucleotide sequence ID" value="NZ_LT605205.1"/>
</dbReference>
<proteinExistence type="predicted"/>
<dbReference type="STRING" id="1642647.PSM36_0342"/>
<dbReference type="InterPro" id="IPR032508">
    <property type="entry name" value="FecR_C"/>
</dbReference>
<dbReference type="PANTHER" id="PTHR30273:SF2">
    <property type="entry name" value="PROTEIN FECR"/>
    <property type="match status" value="1"/>
</dbReference>
<dbReference type="GO" id="GO:0016989">
    <property type="term" value="F:sigma factor antagonist activity"/>
    <property type="evidence" value="ECO:0007669"/>
    <property type="project" value="TreeGrafter"/>
</dbReference>
<protein>
    <recommendedName>
        <fullName evidence="6">FecR protein</fullName>
    </recommendedName>
</protein>
<feature type="domain" description="Protein FecR C-terminal" evidence="3">
    <location>
        <begin position="323"/>
        <end position="385"/>
    </location>
</feature>
<evidence type="ECO:0000313" key="5">
    <source>
        <dbReference type="Proteomes" id="UP000187464"/>
    </source>
</evidence>
<evidence type="ECO:0000259" key="3">
    <source>
        <dbReference type="Pfam" id="PF16344"/>
    </source>
</evidence>
<dbReference type="Pfam" id="PF16344">
    <property type="entry name" value="FecR_C"/>
    <property type="match status" value="1"/>
</dbReference>
<dbReference type="Gene3D" id="2.60.120.1440">
    <property type="match status" value="1"/>
</dbReference>
<evidence type="ECO:0000313" key="4">
    <source>
        <dbReference type="EMBL" id="SCD19176.1"/>
    </source>
</evidence>
<dbReference type="Pfam" id="PF04773">
    <property type="entry name" value="FecR"/>
    <property type="match status" value="1"/>
</dbReference>
<gene>
    <name evidence="4" type="ORF">PSM36_0342</name>
</gene>
<dbReference type="Gene3D" id="3.55.50.30">
    <property type="match status" value="1"/>
</dbReference>
<dbReference type="KEGG" id="psac:PSM36_0342"/>
<dbReference type="InterPro" id="IPR006860">
    <property type="entry name" value="FecR"/>
</dbReference>
<dbReference type="FunFam" id="2.60.120.1440:FF:000001">
    <property type="entry name" value="Putative anti-sigma factor"/>
    <property type="match status" value="1"/>
</dbReference>
<dbReference type="Proteomes" id="UP000187464">
    <property type="component" value="Chromosome I"/>
</dbReference>